<comment type="subcellular location">
    <subcellularLocation>
        <location evidence="1">Cell inner membrane</location>
        <topology evidence="1">Multi-pass membrane protein</topology>
    </subcellularLocation>
</comment>
<dbReference type="GO" id="GO:0016760">
    <property type="term" value="F:cellulose synthase (UDP-forming) activity"/>
    <property type="evidence" value="ECO:0007669"/>
    <property type="project" value="UniProtKB-EC"/>
</dbReference>
<dbReference type="RefSeq" id="WP_168836092.1">
    <property type="nucleotide sequence ID" value="NZ_JABAIK010000007.1"/>
</dbReference>
<comment type="function">
    <text evidence="16">Catalytic subunit of cellulose synthase. It polymerizes uridine 5'-diphosphate glucose to cellulose.</text>
</comment>
<evidence type="ECO:0000256" key="16">
    <source>
        <dbReference type="RuleBase" id="RU365020"/>
    </source>
</evidence>
<sequence>MAQQNASPLKTFGRVLLTAAFVTVLLYLVQMDVSVETHLWLSVSAFVVVVAFTKTTSSHLRAFTMLLGAFISIRYIVWRYSESLPWESALDLPFALLLLFAECYGVLIYVLGMVVTLKTYERKVTPIDKSKPLPSIDVYIPTYDESPDVVKPTILAATQLDYAGVVNVYLLDDGGTHEKLFHGDTATAQQAKRRANTLQAFCADVGAKYLTRPNNEGAKAGNINHALRCTHGELLLILDADHVPTRDFLTNTVGLFQAKPKLGFVQTPHFFVTLNPIDRNLGIDNQVQPENEMFYNKILLGMDYWNGCFFCGSAAVIRREALLEVGGIDTKTITEDADTALNIHAKGWDSAYLNIAMVAGLSPDTFGAYVTQRARWAQGMIQIFLLNNPMLRSGLTLPQRLCYLNSTLYWFFPIFRSVFLLSPLLYLLFDLQIFVGSAWDFMVYVIPHLLISMALTQQIFGRTRQAFFSELYETALSIYLLLPTLAVLVQPKKPSFKVTPKGETTQQTTFSKLTPIMVTTLALLSAAQLWGLYRYFSFAEQQSQLILVLIFNSINLVLVVLCLGGMLERQQRRQAPRMATNERAIVRFGDHRFSAKLQDISMNGARLSLKPINSVAENQLGSIVDKKHIEAAPPQWPKRNDRIDVQYMVNSATSHAAKPHFTRVTVPMMVSSSNARAQGIQLCCQIDRPNNTSHATSAENTTLPMLTALYRKTYADSQPWRDSRLASEQMARSVVGSIHHLLTLAASHVTRLLRMFWHTRHVDSRKPMKGVIEK</sequence>
<dbReference type="GO" id="GO:0030244">
    <property type="term" value="P:cellulose biosynthetic process"/>
    <property type="evidence" value="ECO:0007669"/>
    <property type="project" value="UniProtKB-KW"/>
</dbReference>
<evidence type="ECO:0000256" key="4">
    <source>
        <dbReference type="ARBA" id="ARBA00012539"/>
    </source>
</evidence>
<feature type="transmembrane region" description="Helical" evidence="16">
    <location>
        <begin position="92"/>
        <end position="117"/>
    </location>
</feature>
<dbReference type="SUPFAM" id="SSF141371">
    <property type="entry name" value="PilZ domain-like"/>
    <property type="match status" value="1"/>
</dbReference>
<dbReference type="InterPro" id="IPR050321">
    <property type="entry name" value="Glycosyltr_2/OpgH_subfam"/>
</dbReference>
<evidence type="ECO:0000256" key="15">
    <source>
        <dbReference type="ARBA" id="ARBA00048682"/>
    </source>
</evidence>
<evidence type="ECO:0000256" key="9">
    <source>
        <dbReference type="ARBA" id="ARBA00022676"/>
    </source>
</evidence>
<feature type="transmembrane region" description="Helical" evidence="16">
    <location>
        <begin position="60"/>
        <end position="80"/>
    </location>
</feature>
<accession>A0A7X8YGT6</accession>
<keyword evidence="20" id="KW-1185">Reference proteome</keyword>
<dbReference type="InterPro" id="IPR003919">
    <property type="entry name" value="Cell_synth_A"/>
</dbReference>
<evidence type="ECO:0000256" key="5">
    <source>
        <dbReference type="ARBA" id="ARBA00018714"/>
    </source>
</evidence>
<evidence type="ECO:0000259" key="18">
    <source>
        <dbReference type="Pfam" id="PF13632"/>
    </source>
</evidence>
<comment type="similarity">
    <text evidence="3">Belongs to the glycosyltransferase 2 family.</text>
</comment>
<evidence type="ECO:0000313" key="20">
    <source>
        <dbReference type="Proteomes" id="UP000535589"/>
    </source>
</evidence>
<keyword evidence="6 16" id="KW-1003">Cell membrane</keyword>
<evidence type="ECO:0000256" key="2">
    <source>
        <dbReference type="ARBA" id="ARBA00005186"/>
    </source>
</evidence>
<gene>
    <name evidence="19" type="primary">bcsA</name>
    <name evidence="19" type="ORF">HGP28_08875</name>
</gene>
<feature type="transmembrane region" description="Helical" evidence="16">
    <location>
        <begin position="545"/>
        <end position="567"/>
    </location>
</feature>
<evidence type="ECO:0000313" key="19">
    <source>
        <dbReference type="EMBL" id="NLS12999.1"/>
    </source>
</evidence>
<feature type="transmembrane region" description="Helical" evidence="16">
    <location>
        <begin position="408"/>
        <end position="429"/>
    </location>
</feature>
<dbReference type="SUPFAM" id="SSF53448">
    <property type="entry name" value="Nucleotide-diphospho-sugar transferases"/>
    <property type="match status" value="1"/>
</dbReference>
<dbReference type="PRINTS" id="PR01439">
    <property type="entry name" value="CELLSNTHASEA"/>
</dbReference>
<comment type="catalytic activity">
    <reaction evidence="15 16">
        <text>[(1-&gt;4)-beta-D-glucosyl](n) + UDP-alpha-D-glucose = [(1-&gt;4)-beta-D-glucosyl](n+1) + UDP + H(+)</text>
        <dbReference type="Rhea" id="RHEA:19929"/>
        <dbReference type="Rhea" id="RHEA-COMP:10033"/>
        <dbReference type="Rhea" id="RHEA-COMP:10034"/>
        <dbReference type="ChEBI" id="CHEBI:15378"/>
        <dbReference type="ChEBI" id="CHEBI:18246"/>
        <dbReference type="ChEBI" id="CHEBI:58223"/>
        <dbReference type="ChEBI" id="CHEBI:58885"/>
        <dbReference type="EC" id="2.4.1.12"/>
    </reaction>
</comment>
<evidence type="ECO:0000256" key="11">
    <source>
        <dbReference type="ARBA" id="ARBA00022692"/>
    </source>
</evidence>
<evidence type="ECO:0000256" key="14">
    <source>
        <dbReference type="ARBA" id="ARBA00023136"/>
    </source>
</evidence>
<feature type="transmembrane region" description="Helical" evidence="16">
    <location>
        <begin position="37"/>
        <end position="53"/>
    </location>
</feature>
<dbReference type="InterPro" id="IPR001173">
    <property type="entry name" value="Glyco_trans_2-like"/>
</dbReference>
<keyword evidence="7 16" id="KW-0997">Cell inner membrane</keyword>
<feature type="transmembrane region" description="Helical" evidence="16">
    <location>
        <begin position="441"/>
        <end position="460"/>
    </location>
</feature>
<dbReference type="EMBL" id="JABAIK010000007">
    <property type="protein sequence ID" value="NLS12999.1"/>
    <property type="molecule type" value="Genomic_DNA"/>
</dbReference>
<feature type="transmembrane region" description="Helical" evidence="16">
    <location>
        <begin position="510"/>
        <end position="533"/>
    </location>
</feature>
<evidence type="ECO:0000256" key="13">
    <source>
        <dbReference type="ARBA" id="ARBA00022989"/>
    </source>
</evidence>
<comment type="caution">
    <text evidence="19">The sequence shown here is derived from an EMBL/GenBank/DDBJ whole genome shotgun (WGS) entry which is preliminary data.</text>
</comment>
<evidence type="ECO:0000256" key="10">
    <source>
        <dbReference type="ARBA" id="ARBA00022679"/>
    </source>
</evidence>
<dbReference type="NCBIfam" id="TIGR03030">
    <property type="entry name" value="CelA"/>
    <property type="match status" value="1"/>
</dbReference>
<keyword evidence="12 16" id="KW-0135">Cellulose biosynthesis</keyword>
<dbReference type="Proteomes" id="UP000535589">
    <property type="component" value="Unassembled WGS sequence"/>
</dbReference>
<dbReference type="EC" id="2.4.1.12" evidence="4 16"/>
<keyword evidence="11 16" id="KW-0812">Transmembrane</keyword>
<dbReference type="Pfam" id="PF07238">
    <property type="entry name" value="PilZ"/>
    <property type="match status" value="1"/>
</dbReference>
<feature type="transmembrane region" description="Helical" evidence="16">
    <location>
        <begin position="472"/>
        <end position="490"/>
    </location>
</feature>
<dbReference type="CDD" id="cd06421">
    <property type="entry name" value="CESA_CelA_like"/>
    <property type="match status" value="1"/>
</dbReference>
<dbReference type="PANTHER" id="PTHR43867:SF2">
    <property type="entry name" value="CELLULOSE SYNTHASE CATALYTIC SUBUNIT A [UDP-FORMING]"/>
    <property type="match status" value="1"/>
</dbReference>
<dbReference type="InterPro" id="IPR029044">
    <property type="entry name" value="Nucleotide-diphossugar_trans"/>
</dbReference>
<keyword evidence="10 16" id="KW-0808">Transferase</keyword>
<dbReference type="InterPro" id="IPR009875">
    <property type="entry name" value="PilZ_domain"/>
</dbReference>
<dbReference type="UniPathway" id="UPA00694"/>
<reference evidence="19 20" key="1">
    <citation type="submission" date="2020-04" db="EMBL/GenBank/DDBJ databases">
        <title>Vibrio sp. SM6, a novel species isolated from seawater.</title>
        <authorList>
            <person name="Wang X."/>
        </authorList>
    </citation>
    <scope>NUCLEOTIDE SEQUENCE [LARGE SCALE GENOMIC DNA]</scope>
    <source>
        <strain evidence="19 20">SM6</strain>
    </source>
</reference>
<name>A0A7X8YGT6_9VIBR</name>
<evidence type="ECO:0000256" key="7">
    <source>
        <dbReference type="ARBA" id="ARBA00022519"/>
    </source>
</evidence>
<dbReference type="Gene3D" id="3.90.550.10">
    <property type="entry name" value="Spore Coat Polysaccharide Biosynthesis Protein SpsA, Chain A"/>
    <property type="match status" value="1"/>
</dbReference>
<organism evidence="19 20">
    <name type="scientific">Vibrio agarilyticus</name>
    <dbReference type="NCBI Taxonomy" id="2726741"/>
    <lineage>
        <taxon>Bacteria</taxon>
        <taxon>Pseudomonadati</taxon>
        <taxon>Pseudomonadota</taxon>
        <taxon>Gammaproteobacteria</taxon>
        <taxon>Vibrionales</taxon>
        <taxon>Vibrionaceae</taxon>
        <taxon>Vibrio</taxon>
    </lineage>
</organism>
<dbReference type="PANTHER" id="PTHR43867">
    <property type="entry name" value="CELLULOSE SYNTHASE CATALYTIC SUBUNIT A [UDP-FORMING]"/>
    <property type="match status" value="1"/>
</dbReference>
<keyword evidence="9 16" id="KW-0328">Glycosyltransferase</keyword>
<keyword evidence="8 16" id="KW-0973">c-di-GMP</keyword>
<dbReference type="GO" id="GO:0006011">
    <property type="term" value="P:UDP-alpha-D-glucose metabolic process"/>
    <property type="evidence" value="ECO:0007669"/>
    <property type="project" value="InterPro"/>
</dbReference>
<dbReference type="GO" id="GO:0035438">
    <property type="term" value="F:cyclic-di-GMP binding"/>
    <property type="evidence" value="ECO:0007669"/>
    <property type="project" value="InterPro"/>
</dbReference>
<protein>
    <recommendedName>
        <fullName evidence="5 16">Cellulose synthase catalytic subunit [UDP-forming]</fullName>
        <ecNumber evidence="4 16">2.4.1.12</ecNumber>
    </recommendedName>
</protein>
<evidence type="ECO:0000256" key="3">
    <source>
        <dbReference type="ARBA" id="ARBA00006739"/>
    </source>
</evidence>
<comment type="pathway">
    <text evidence="2 16">Glycan metabolism; bacterial cellulose biosynthesis.</text>
</comment>
<evidence type="ECO:0000256" key="6">
    <source>
        <dbReference type="ARBA" id="ARBA00022475"/>
    </source>
</evidence>
<evidence type="ECO:0000256" key="1">
    <source>
        <dbReference type="ARBA" id="ARBA00004429"/>
    </source>
</evidence>
<feature type="domain" description="Glycosyltransferase 2-like" evidence="18">
    <location>
        <begin position="235"/>
        <end position="448"/>
    </location>
</feature>
<evidence type="ECO:0000256" key="12">
    <source>
        <dbReference type="ARBA" id="ARBA00022916"/>
    </source>
</evidence>
<feature type="domain" description="PilZ" evidence="17">
    <location>
        <begin position="571"/>
        <end position="620"/>
    </location>
</feature>
<dbReference type="AlphaFoldDB" id="A0A7X8YGT6"/>
<dbReference type="Pfam" id="PF13632">
    <property type="entry name" value="Glyco_trans_2_3"/>
    <property type="match status" value="1"/>
</dbReference>
<feature type="transmembrane region" description="Helical" evidence="16">
    <location>
        <begin position="12"/>
        <end position="31"/>
    </location>
</feature>
<evidence type="ECO:0000256" key="8">
    <source>
        <dbReference type="ARBA" id="ARBA00022636"/>
    </source>
</evidence>
<keyword evidence="14 16" id="KW-0472">Membrane</keyword>
<evidence type="ECO:0000259" key="17">
    <source>
        <dbReference type="Pfam" id="PF07238"/>
    </source>
</evidence>
<comment type="cofactor">
    <cofactor evidence="16">
        <name>Mg(2+)</name>
        <dbReference type="ChEBI" id="CHEBI:18420"/>
    </cofactor>
</comment>
<proteinExistence type="inferred from homology"/>
<dbReference type="GO" id="GO:0005886">
    <property type="term" value="C:plasma membrane"/>
    <property type="evidence" value="ECO:0007669"/>
    <property type="project" value="UniProtKB-SubCell"/>
</dbReference>
<dbReference type="Gene3D" id="2.40.10.220">
    <property type="entry name" value="predicted glycosyltransferase like domains"/>
    <property type="match status" value="1"/>
</dbReference>
<keyword evidence="13 16" id="KW-1133">Transmembrane helix</keyword>